<gene>
    <name evidence="7" type="ORF">DSM19430T_27100</name>
</gene>
<keyword evidence="8" id="KW-1185">Reference proteome</keyword>
<keyword evidence="4" id="KW-0843">Virulence</keyword>
<reference evidence="7 8" key="1">
    <citation type="submission" date="2020-05" db="EMBL/GenBank/DDBJ databases">
        <title>Draft genome sequence of Desulfovibrio psychrotolerans JS1T.</title>
        <authorList>
            <person name="Ueno A."/>
            <person name="Tamazawa S."/>
            <person name="Tamamura S."/>
            <person name="Murakami T."/>
            <person name="Kiyama T."/>
            <person name="Inomata H."/>
            <person name="Amano Y."/>
            <person name="Miyakawa K."/>
            <person name="Tamaki H."/>
            <person name="Naganuma T."/>
            <person name="Kaneko K."/>
        </authorList>
    </citation>
    <scope>NUCLEOTIDE SEQUENCE [LARGE SCALE GENOMIC DNA]</scope>
    <source>
        <strain evidence="7 8">JS1</strain>
    </source>
</reference>
<evidence type="ECO:0000256" key="2">
    <source>
        <dbReference type="ARBA" id="ARBA00022656"/>
    </source>
</evidence>
<proteinExistence type="predicted"/>
<comment type="subcellular location">
    <subcellularLocation>
        <location evidence="1">Target cell</location>
        <location evidence="1">Target cell cytoplasm</location>
    </subcellularLocation>
</comment>
<dbReference type="Proteomes" id="UP000503820">
    <property type="component" value="Unassembled WGS sequence"/>
</dbReference>
<evidence type="ECO:0000259" key="5">
    <source>
        <dbReference type="Pfam" id="PF04829"/>
    </source>
</evidence>
<protein>
    <submittedName>
        <fullName evidence="7">Uncharacterized protein</fullName>
    </submittedName>
</protein>
<feature type="domain" description="VENN motif-containing" evidence="5">
    <location>
        <begin position="182"/>
        <end position="214"/>
    </location>
</feature>
<dbReference type="GO" id="GO:0090729">
    <property type="term" value="F:toxin activity"/>
    <property type="evidence" value="ECO:0007669"/>
    <property type="project" value="UniProtKB-KW"/>
</dbReference>
<name>A0A7J0BWC5_9BACT</name>
<sequence>MFKDLISERAVRSLATSILTAAIIAGVDATFFKPEMADAADKATTIGDHISNVVADLPGAIQQGVVHGTISGAVDTAINGGDLGQNLLSGMQGAVVAEIGAAVASEIGTAFREGDINRASRYIAHAALGGAMDVALGGDGVSGAVGAVVGEATAELYLANRLKHGFTSEDIPKLEKDGVDFAKLAAGISAALIGGDVNVAAATGENAARNNALDTLMDALFVLYDAGKIGYGYYVGDDGLVKEGWVDLGADAAALLIPCVPAGITKIKRGAELASKIDTAEDAVKVAEKGSAVIHDIDKASDAYKISHPVVDLPRGGSAGSKSKDASDTYHSFSDIVDNYAQYAEKFEISSTSKSGEKFVSDLYQIQGTMKIETAKVVDGVNVSVWTHKDGVFEWIVSGDKVTHRAFVPNGKVSGVANQFLKK</sequence>
<dbReference type="AlphaFoldDB" id="A0A7J0BWC5"/>
<evidence type="ECO:0000256" key="4">
    <source>
        <dbReference type="ARBA" id="ARBA00023026"/>
    </source>
</evidence>
<evidence type="ECO:0000313" key="7">
    <source>
        <dbReference type="EMBL" id="GFM38026.1"/>
    </source>
</evidence>
<keyword evidence="3" id="KW-1266">Target cell cytoplasm</keyword>
<evidence type="ECO:0000313" key="8">
    <source>
        <dbReference type="Proteomes" id="UP000503820"/>
    </source>
</evidence>
<dbReference type="Pfam" id="PF04830">
    <property type="entry name" value="DUF637"/>
    <property type="match status" value="1"/>
</dbReference>
<feature type="domain" description="DUF637" evidence="6">
    <location>
        <begin position="2"/>
        <end position="147"/>
    </location>
</feature>
<dbReference type="EMBL" id="BLVP01000013">
    <property type="protein sequence ID" value="GFM38026.1"/>
    <property type="molecule type" value="Genomic_DNA"/>
</dbReference>
<evidence type="ECO:0000256" key="3">
    <source>
        <dbReference type="ARBA" id="ARBA00022913"/>
    </source>
</evidence>
<evidence type="ECO:0000256" key="1">
    <source>
        <dbReference type="ARBA" id="ARBA00004219"/>
    </source>
</evidence>
<organism evidence="7 8">
    <name type="scientific">Desulfovibrio psychrotolerans</name>
    <dbReference type="NCBI Taxonomy" id="415242"/>
    <lineage>
        <taxon>Bacteria</taxon>
        <taxon>Pseudomonadati</taxon>
        <taxon>Thermodesulfobacteriota</taxon>
        <taxon>Desulfovibrionia</taxon>
        <taxon>Desulfovibrionales</taxon>
        <taxon>Desulfovibrionaceae</taxon>
        <taxon>Desulfovibrio</taxon>
    </lineage>
</organism>
<dbReference type="InterPro" id="IPR006915">
    <property type="entry name" value="DUF637_hemagglutn_put"/>
</dbReference>
<comment type="caution">
    <text evidence="7">The sequence shown here is derived from an EMBL/GenBank/DDBJ whole genome shotgun (WGS) entry which is preliminary data.</text>
</comment>
<dbReference type="InterPro" id="IPR006914">
    <property type="entry name" value="VENN_dom"/>
</dbReference>
<evidence type="ECO:0000259" key="6">
    <source>
        <dbReference type="Pfam" id="PF04830"/>
    </source>
</evidence>
<accession>A0A7J0BWC5</accession>
<dbReference type="Pfam" id="PF04829">
    <property type="entry name" value="PT-VENN"/>
    <property type="match status" value="1"/>
</dbReference>
<keyword evidence="2" id="KW-0800">Toxin</keyword>